<name>A0A9D4U2J6_ADICA</name>
<organism evidence="2 3">
    <name type="scientific">Adiantum capillus-veneris</name>
    <name type="common">Maidenhair fern</name>
    <dbReference type="NCBI Taxonomy" id="13818"/>
    <lineage>
        <taxon>Eukaryota</taxon>
        <taxon>Viridiplantae</taxon>
        <taxon>Streptophyta</taxon>
        <taxon>Embryophyta</taxon>
        <taxon>Tracheophyta</taxon>
        <taxon>Polypodiopsida</taxon>
        <taxon>Polypodiidae</taxon>
        <taxon>Polypodiales</taxon>
        <taxon>Pteridineae</taxon>
        <taxon>Pteridaceae</taxon>
        <taxon>Vittarioideae</taxon>
        <taxon>Adiantum</taxon>
    </lineage>
</organism>
<accession>A0A9D4U2J6</accession>
<gene>
    <name evidence="2" type="ORF">GOP47_0024665</name>
</gene>
<dbReference type="Proteomes" id="UP000886520">
    <property type="component" value="Chromosome 24"/>
</dbReference>
<evidence type="ECO:0000313" key="3">
    <source>
        <dbReference type="Proteomes" id="UP000886520"/>
    </source>
</evidence>
<feature type="compositionally biased region" description="Basic and acidic residues" evidence="1">
    <location>
        <begin position="105"/>
        <end position="118"/>
    </location>
</feature>
<reference evidence="2" key="1">
    <citation type="submission" date="2021-01" db="EMBL/GenBank/DDBJ databases">
        <title>Adiantum capillus-veneris genome.</title>
        <authorList>
            <person name="Fang Y."/>
            <person name="Liao Q."/>
        </authorList>
    </citation>
    <scope>NUCLEOTIDE SEQUENCE</scope>
    <source>
        <strain evidence="2">H3</strain>
        <tissue evidence="2">Leaf</tissue>
    </source>
</reference>
<evidence type="ECO:0000313" key="2">
    <source>
        <dbReference type="EMBL" id="KAI5060245.1"/>
    </source>
</evidence>
<proteinExistence type="predicted"/>
<dbReference type="EMBL" id="JABFUD020000024">
    <property type="protein sequence ID" value="KAI5060245.1"/>
    <property type="molecule type" value="Genomic_DNA"/>
</dbReference>
<keyword evidence="3" id="KW-1185">Reference proteome</keyword>
<feature type="region of interest" description="Disordered" evidence="1">
    <location>
        <begin position="105"/>
        <end position="127"/>
    </location>
</feature>
<evidence type="ECO:0000256" key="1">
    <source>
        <dbReference type="SAM" id="MobiDB-lite"/>
    </source>
</evidence>
<protein>
    <submittedName>
        <fullName evidence="2">Uncharacterized protein</fullName>
    </submittedName>
</protein>
<dbReference type="AlphaFoldDB" id="A0A9D4U2J6"/>
<feature type="region of interest" description="Disordered" evidence="1">
    <location>
        <begin position="1"/>
        <end position="21"/>
    </location>
</feature>
<sequence length="213" mass="24775">MQPSRKRAFVGEPDDDFPWQPYDPVTPWLRSPSPSHPVGITYVSQVPPREMAEAIIALRPNPPSTPQERAIEVERKQRELEERQRLATLSPQLPHDFFDALRARPPFTKEDFPKEKPPPQDTGGRNYSQKHYEEFLKIMCRYSSWKEYVVKSALQHWHPGMDFFKLIRIISFLPGRGPPPSAPPQSRPRRSMRLFLAKNADSTSRWSESDESK</sequence>
<comment type="caution">
    <text evidence="2">The sequence shown here is derived from an EMBL/GenBank/DDBJ whole genome shotgun (WGS) entry which is preliminary data.</text>
</comment>